<dbReference type="Proteomes" id="UP000774000">
    <property type="component" value="Unassembled WGS sequence"/>
</dbReference>
<dbReference type="HAMAP" id="MF_00984">
    <property type="entry name" value="SSB"/>
    <property type="match status" value="1"/>
</dbReference>
<dbReference type="NCBIfam" id="TIGR00621">
    <property type="entry name" value="ssb"/>
    <property type="match status" value="1"/>
</dbReference>
<dbReference type="GO" id="GO:0006260">
    <property type="term" value="P:DNA replication"/>
    <property type="evidence" value="ECO:0007669"/>
    <property type="project" value="InterPro"/>
</dbReference>
<evidence type="ECO:0000256" key="1">
    <source>
        <dbReference type="ARBA" id="ARBA00023125"/>
    </source>
</evidence>
<dbReference type="InterPro" id="IPR012340">
    <property type="entry name" value="NA-bd_OB-fold"/>
</dbReference>
<keyword evidence="1 2" id="KW-0238">DNA-binding</keyword>
<gene>
    <name evidence="4" type="ORF">JOC47_001238</name>
</gene>
<evidence type="ECO:0000256" key="2">
    <source>
        <dbReference type="HAMAP-Rule" id="MF_00984"/>
    </source>
</evidence>
<keyword evidence="5" id="KW-1185">Reference proteome</keyword>
<dbReference type="PIRSF" id="PIRSF002070">
    <property type="entry name" value="SSB"/>
    <property type="match status" value="1"/>
</dbReference>
<dbReference type="CDD" id="cd04496">
    <property type="entry name" value="SSB_OBF"/>
    <property type="match status" value="1"/>
</dbReference>
<reference evidence="4" key="1">
    <citation type="submission" date="2021-01" db="EMBL/GenBank/DDBJ databases">
        <title>Genomic Encyclopedia of Type Strains, Phase IV (KMG-IV): sequencing the most valuable type-strain genomes for metagenomic binning, comparative biology and taxonomic classification.</title>
        <authorList>
            <person name="Goeker M."/>
        </authorList>
    </citation>
    <scope>NUCLEOTIDE SEQUENCE</scope>
    <source>
        <strain evidence="4">DSM 23230</strain>
    </source>
</reference>
<comment type="caution">
    <text evidence="2">Lacks conserved residue(s) required for the propagation of feature annotation.</text>
</comment>
<dbReference type="Pfam" id="PF00436">
    <property type="entry name" value="SSB"/>
    <property type="match status" value="1"/>
</dbReference>
<dbReference type="AlphaFoldDB" id="A0A938XW74"/>
<dbReference type="PANTHER" id="PTHR10302:SF27">
    <property type="entry name" value="SINGLE-STRANDED DNA-BINDING PROTEIN"/>
    <property type="match status" value="1"/>
</dbReference>
<evidence type="ECO:0000256" key="3">
    <source>
        <dbReference type="PIRNR" id="PIRNR002070"/>
    </source>
</evidence>
<dbReference type="GO" id="GO:0009295">
    <property type="term" value="C:nucleoid"/>
    <property type="evidence" value="ECO:0007669"/>
    <property type="project" value="TreeGrafter"/>
</dbReference>
<dbReference type="InterPro" id="IPR000424">
    <property type="entry name" value="Primosome_PriB/ssb"/>
</dbReference>
<dbReference type="InterPro" id="IPR011344">
    <property type="entry name" value="ssDNA-bd"/>
</dbReference>
<organism evidence="4 5">
    <name type="scientific">Halanaerobacter jeridensis</name>
    <dbReference type="NCBI Taxonomy" id="706427"/>
    <lineage>
        <taxon>Bacteria</taxon>
        <taxon>Bacillati</taxon>
        <taxon>Bacillota</taxon>
        <taxon>Clostridia</taxon>
        <taxon>Halanaerobiales</taxon>
        <taxon>Halobacteroidaceae</taxon>
        <taxon>Halanaerobacter</taxon>
    </lineage>
</organism>
<name>A0A938XW74_9FIRM</name>
<sequence length="122" mass="13826">MINRVNLIGRLTRDPELNVTNNGHTVCNFNLAVQRRYSKGEEETKADFINITTWGRQAEICNQHLCKGRLVGVDGQLRVNHYTIECDCGTEHIKRTEEVTANQVEFLGAPKNKEESKQAANN</sequence>
<dbReference type="Gene3D" id="2.40.50.140">
    <property type="entry name" value="Nucleic acid-binding proteins"/>
    <property type="match status" value="1"/>
</dbReference>
<accession>A0A938XW74</accession>
<dbReference type="EMBL" id="JAFBDQ010000005">
    <property type="protein sequence ID" value="MBM7556395.1"/>
    <property type="molecule type" value="Genomic_DNA"/>
</dbReference>
<dbReference type="PROSITE" id="PS50935">
    <property type="entry name" value="SSB"/>
    <property type="match status" value="1"/>
</dbReference>
<comment type="caution">
    <text evidence="4">The sequence shown here is derived from an EMBL/GenBank/DDBJ whole genome shotgun (WGS) entry which is preliminary data.</text>
</comment>
<proteinExistence type="inferred from homology"/>
<comment type="subunit">
    <text evidence="2">Homotetramer.</text>
</comment>
<dbReference type="SUPFAM" id="SSF50249">
    <property type="entry name" value="Nucleic acid-binding proteins"/>
    <property type="match status" value="1"/>
</dbReference>
<protein>
    <recommendedName>
        <fullName evidence="2 3">Single-stranded DNA-binding protein</fullName>
        <shortName evidence="2">SSB</shortName>
    </recommendedName>
</protein>
<evidence type="ECO:0000313" key="5">
    <source>
        <dbReference type="Proteomes" id="UP000774000"/>
    </source>
</evidence>
<dbReference type="PANTHER" id="PTHR10302">
    <property type="entry name" value="SINGLE-STRANDED DNA-BINDING PROTEIN"/>
    <property type="match status" value="1"/>
</dbReference>
<evidence type="ECO:0000313" key="4">
    <source>
        <dbReference type="EMBL" id="MBM7556395.1"/>
    </source>
</evidence>
<dbReference type="GO" id="GO:0003697">
    <property type="term" value="F:single-stranded DNA binding"/>
    <property type="evidence" value="ECO:0007669"/>
    <property type="project" value="UniProtKB-UniRule"/>
</dbReference>
<dbReference type="RefSeq" id="WP_204701173.1">
    <property type="nucleotide sequence ID" value="NZ_JAFBDQ010000005.1"/>
</dbReference>